<dbReference type="EMBL" id="JARBHB010000016">
    <property type="protein sequence ID" value="KAJ8866519.1"/>
    <property type="molecule type" value="Genomic_DNA"/>
</dbReference>
<gene>
    <name evidence="3" type="ORF">PR048_032362</name>
</gene>
<keyword evidence="2" id="KW-0472">Membrane</keyword>
<feature type="compositionally biased region" description="Basic and acidic residues" evidence="1">
    <location>
        <begin position="636"/>
        <end position="660"/>
    </location>
</feature>
<feature type="region of interest" description="Disordered" evidence="1">
    <location>
        <begin position="635"/>
        <end position="714"/>
    </location>
</feature>
<keyword evidence="2" id="KW-0812">Transmembrane</keyword>
<feature type="transmembrane region" description="Helical" evidence="2">
    <location>
        <begin position="45"/>
        <end position="65"/>
    </location>
</feature>
<comment type="caution">
    <text evidence="3">The sequence shown here is derived from an EMBL/GenBank/DDBJ whole genome shotgun (WGS) entry which is preliminary data.</text>
</comment>
<feature type="region of interest" description="Disordered" evidence="1">
    <location>
        <begin position="129"/>
        <end position="157"/>
    </location>
</feature>
<keyword evidence="2" id="KW-1133">Transmembrane helix</keyword>
<feature type="compositionally biased region" description="Basic and acidic residues" evidence="1">
    <location>
        <begin position="669"/>
        <end position="683"/>
    </location>
</feature>
<evidence type="ECO:0000313" key="4">
    <source>
        <dbReference type="Proteomes" id="UP001159363"/>
    </source>
</evidence>
<evidence type="ECO:0000313" key="3">
    <source>
        <dbReference type="EMBL" id="KAJ8866519.1"/>
    </source>
</evidence>
<protein>
    <submittedName>
        <fullName evidence="3">Uncharacterized protein</fullName>
    </submittedName>
</protein>
<feature type="compositionally biased region" description="Basic residues" evidence="1">
    <location>
        <begin position="131"/>
        <end position="140"/>
    </location>
</feature>
<proteinExistence type="predicted"/>
<evidence type="ECO:0000256" key="2">
    <source>
        <dbReference type="SAM" id="Phobius"/>
    </source>
</evidence>
<organism evidence="3 4">
    <name type="scientific">Dryococelus australis</name>
    <dbReference type="NCBI Taxonomy" id="614101"/>
    <lineage>
        <taxon>Eukaryota</taxon>
        <taxon>Metazoa</taxon>
        <taxon>Ecdysozoa</taxon>
        <taxon>Arthropoda</taxon>
        <taxon>Hexapoda</taxon>
        <taxon>Insecta</taxon>
        <taxon>Pterygota</taxon>
        <taxon>Neoptera</taxon>
        <taxon>Polyneoptera</taxon>
        <taxon>Phasmatodea</taxon>
        <taxon>Verophasmatodea</taxon>
        <taxon>Anareolatae</taxon>
        <taxon>Phasmatidae</taxon>
        <taxon>Eurycanthinae</taxon>
        <taxon>Dryococelus</taxon>
    </lineage>
</organism>
<name>A0ABQ9G657_9NEOP</name>
<keyword evidence="4" id="KW-1185">Reference proteome</keyword>
<dbReference type="Proteomes" id="UP001159363">
    <property type="component" value="Chromosome 15"/>
</dbReference>
<reference evidence="3 4" key="1">
    <citation type="submission" date="2023-02" db="EMBL/GenBank/DDBJ databases">
        <title>LHISI_Scaffold_Assembly.</title>
        <authorList>
            <person name="Stuart O.P."/>
            <person name="Cleave R."/>
            <person name="Magrath M.J.L."/>
            <person name="Mikheyev A.S."/>
        </authorList>
    </citation>
    <scope>NUCLEOTIDE SEQUENCE [LARGE SCALE GENOMIC DNA]</scope>
    <source>
        <strain evidence="3">Daus_M_001</strain>
        <tissue evidence="3">Leg muscle</tissue>
    </source>
</reference>
<evidence type="ECO:0000256" key="1">
    <source>
        <dbReference type="SAM" id="MobiDB-lite"/>
    </source>
</evidence>
<accession>A0ABQ9G657</accession>
<sequence length="1892" mass="209975">MEVIHPLLFDRRSLLYHLRYKAKLTSEEDNMCCSRNRKLQIASQYVIVAWITLTAAETIIFLLQWRRKLRVESALFVPGLRKVGSNREWAILKLNEEAIQLSETHDHKNRAAGYLHVDLSVVPTRPEIHASKRSGLKSSRRGMSSRGRQTQDNSTACSKSRILSHCKQLAFQLGPRPRYCLNRMEAVLDTPCRAPTVVDPLEYRTWSPSQKREQMGAVVSRPHTAGPPGNANFVRGVGSDYLLENPMNNGYFQLRADFAAFLALNIAVSVEYSSHFLERLLSLVHGAGFHSVAPLHPAINYVCTEASETSRSCELDTFCGTASCAPPLFTDPFAAALRARGQEARERYGRHLHARLAPHRSYEQGVQCFRPNALQCKLDMYSQYDVNTASQFSSLRLEEIGPLLRVKVSLLLLPRFSASNAGKNCSSKDRLRTLVDYAVNATGILRALVTSLATEVGKRRFREPASKDLRTDSLEFGGLCDLKPRVCEEKWRRVISGIGCARTKEYVKLSEDCEASRAVVWHAAINSISWERALVLQFLRHPHRPTQDLSLRPSPIYDRERGCPACRRSTQVPHHHDRSGDDELLRLVGDFFRELSQSGKPAGVKYLPCARSADTPVPRRLAGCVDVSQAFVKETPLQKHHDDDEKYHEQSSCVEERLGKESAMPFVKETMKSRKSGWPDRESNPGTPKCDSSEACHSPPPPPPARSSRAAGTARAGRSFVAVLPQPVTSRMTQQSAASCNFALGSVERRSYEHETFNAALLRGDGGVVVRLLAPHLGEPGPVPGGVAPGFSHVSIVPGDAFSWRVFLRIPFPHPHHLIHSNPAPYLTSVGSQGLDVKSWQNLPISACHFGFSLIFLEKTSVRIETSTRRMAGCTNIFPDPRSNDPSFESGSKHVHGAGDILRARATYARLYHRGSKLDPRSDLRSTQKTVAPFEFRAELEIEMKFFSNRQFRRFEISIRDQQPSLVARAILSGAAVAWWIELTYIDWGRSGPVDRDISSGAAVGQWLERFPNVALVAQRIERFLVGPRVLVLYSMRTKSQEPYYITGFAPTCVESGGCCTPRLRRSTQLVSGRIYHCLLSRGESPSPLSIVYISASRGAVSLDSWLLVRIPAYCSQARTPSIAAVAVLISAQCERACSGDDEQENYKCHNPSLFIDEPLDLRVSALCRKVSTQPDKRIHPACYSFLVCTRRRNILGVERQGFRTNPFDSDLESNPNLIDITVQTFQIDTDAFNRSTAMMHETFAVHGTSEDRSSTLRRFSAGEGLGRGVHELLLPKGVLTSLSGGFPRNPSHQPSSKALLTAALFPPFLARPICLPSRHVRRIFIPAGADVLLASKNGSSTGVCTPAVYVRWVRLFTINPGCVRRSRVGGSTSSFVYGRDPGIWRDQAVLVDSPVSLLASHQDNPGSIPGWDTPDFRMWESCRIMPLVSGFSRGYPVSPTPSLRRCSIHTSITHIGSENLDSIFLSFIMHYSFPAETPSILPEIATGIGQGWEALIPKQHTEQGRGHLTPTFAFPVWWSELLTDVDIAHPHNSPETEDTIPRLTSAGVGSVSFKDHTHRSGQSRGYPPYQGTLQCSQYSLDHLLSHTSRSNTYSNFGSVCRPPVVQSVGVRETLGSNPGESLVAPYCPLRRAPKISSGDALVKVSLSDAGRVRQLEPQCRKTERYLTRIVRAAREMDLSSTAGCTIPTATGYLISIASSSLLPSRLLVCRSPYFDICVVFCAGEGEEMRITTLLIVKRCYAIDVHWVYSTPTKCTNSTRMRGRRGSTEMGRNRKQVRCKDSPGAEKPSTAKSLMFGAHSILRSLLTVKLALFNVIITGTPLYSLFKYPITGQRSFQIKSQLIGALHCRWGAKFQDLNCLPITVRVVNGLPAETATCALTLSRARGISEKWM</sequence>